<organism evidence="2 3">
    <name type="scientific">Alternaria panax</name>
    <dbReference type="NCBI Taxonomy" id="48097"/>
    <lineage>
        <taxon>Eukaryota</taxon>
        <taxon>Fungi</taxon>
        <taxon>Dikarya</taxon>
        <taxon>Ascomycota</taxon>
        <taxon>Pezizomycotina</taxon>
        <taxon>Dothideomycetes</taxon>
        <taxon>Pleosporomycetidae</taxon>
        <taxon>Pleosporales</taxon>
        <taxon>Pleosporineae</taxon>
        <taxon>Pleosporaceae</taxon>
        <taxon>Alternaria</taxon>
        <taxon>Alternaria sect. Panax</taxon>
    </lineage>
</organism>
<feature type="compositionally biased region" description="Basic residues" evidence="1">
    <location>
        <begin position="26"/>
        <end position="35"/>
    </location>
</feature>
<comment type="caution">
    <text evidence="2">The sequence shown here is derived from an EMBL/GenBank/DDBJ whole genome shotgun (WGS) entry which is preliminary data.</text>
</comment>
<feature type="compositionally biased region" description="Basic and acidic residues" evidence="1">
    <location>
        <begin position="16"/>
        <end position="25"/>
    </location>
</feature>
<proteinExistence type="predicted"/>
<evidence type="ECO:0000313" key="2">
    <source>
        <dbReference type="EMBL" id="KAG9188896.1"/>
    </source>
</evidence>
<name>A0AAD4FHP2_9PLEO</name>
<dbReference type="Proteomes" id="UP001199106">
    <property type="component" value="Unassembled WGS sequence"/>
</dbReference>
<dbReference type="AlphaFoldDB" id="A0AAD4FHP2"/>
<protein>
    <submittedName>
        <fullName evidence="2">Uncharacterized protein</fullName>
    </submittedName>
</protein>
<keyword evidence="3" id="KW-1185">Reference proteome</keyword>
<feature type="compositionally biased region" description="Basic and acidic residues" evidence="1">
    <location>
        <begin position="36"/>
        <end position="46"/>
    </location>
</feature>
<gene>
    <name evidence="2" type="ORF">G6011_07601</name>
</gene>
<sequence>MASQKRTATSPVNEPSAKERRENRAQRRAAARHAQHLREKAHRDKITKLNPVNSPLLGLPSEIRNMIFEQIFFNTISVINM</sequence>
<feature type="compositionally biased region" description="Polar residues" evidence="1">
    <location>
        <begin position="1"/>
        <end position="13"/>
    </location>
</feature>
<evidence type="ECO:0000313" key="3">
    <source>
        <dbReference type="Proteomes" id="UP001199106"/>
    </source>
</evidence>
<reference evidence="2" key="1">
    <citation type="submission" date="2021-07" db="EMBL/GenBank/DDBJ databases">
        <title>Genome Resource of American Ginseng Black Spot Pathogen Alternaria panax.</title>
        <authorList>
            <person name="Qiu C."/>
            <person name="Wang W."/>
            <person name="Liu Z."/>
        </authorList>
    </citation>
    <scope>NUCLEOTIDE SEQUENCE</scope>
    <source>
        <strain evidence="2">BNCC115425</strain>
    </source>
</reference>
<evidence type="ECO:0000256" key="1">
    <source>
        <dbReference type="SAM" id="MobiDB-lite"/>
    </source>
</evidence>
<dbReference type="EMBL" id="JAANER010000006">
    <property type="protein sequence ID" value="KAG9188896.1"/>
    <property type="molecule type" value="Genomic_DNA"/>
</dbReference>
<accession>A0AAD4FHP2</accession>
<feature type="region of interest" description="Disordered" evidence="1">
    <location>
        <begin position="1"/>
        <end position="46"/>
    </location>
</feature>